<evidence type="ECO:0000313" key="5">
    <source>
        <dbReference type="Proteomes" id="UP001152523"/>
    </source>
</evidence>
<evidence type="ECO:0000256" key="1">
    <source>
        <dbReference type="PROSITE-ProRule" id="PRU00047"/>
    </source>
</evidence>
<evidence type="ECO:0000313" key="4">
    <source>
        <dbReference type="EMBL" id="CAH9121642.1"/>
    </source>
</evidence>
<evidence type="ECO:0000256" key="2">
    <source>
        <dbReference type="SAM" id="MobiDB-lite"/>
    </source>
</evidence>
<dbReference type="Pfam" id="PF14223">
    <property type="entry name" value="Retrotran_gag_2"/>
    <property type="match status" value="1"/>
</dbReference>
<dbReference type="PANTHER" id="PTHR35317">
    <property type="entry name" value="OS04G0629600 PROTEIN"/>
    <property type="match status" value="1"/>
</dbReference>
<feature type="domain" description="CCHC-type" evidence="3">
    <location>
        <begin position="257"/>
        <end position="273"/>
    </location>
</feature>
<dbReference type="GO" id="GO:0008270">
    <property type="term" value="F:zinc ion binding"/>
    <property type="evidence" value="ECO:0007669"/>
    <property type="project" value="UniProtKB-KW"/>
</dbReference>
<feature type="compositionally biased region" description="Polar residues" evidence="2">
    <location>
        <begin position="233"/>
        <end position="246"/>
    </location>
</feature>
<keyword evidence="1" id="KW-0862">Zinc</keyword>
<dbReference type="SUPFAM" id="SSF57756">
    <property type="entry name" value="Retrovirus zinc finger-like domains"/>
    <property type="match status" value="1"/>
</dbReference>
<name>A0AAV0ECB5_9ASTE</name>
<keyword evidence="5" id="KW-1185">Reference proteome</keyword>
<dbReference type="AlphaFoldDB" id="A0AAV0ECB5"/>
<protein>
    <recommendedName>
        <fullName evidence="3">CCHC-type domain-containing protein</fullName>
    </recommendedName>
</protein>
<dbReference type="Proteomes" id="UP001152523">
    <property type="component" value="Unassembled WGS sequence"/>
</dbReference>
<dbReference type="InterPro" id="IPR001878">
    <property type="entry name" value="Znf_CCHC"/>
</dbReference>
<gene>
    <name evidence="4" type="ORF">CEPIT_LOCUS23856</name>
</gene>
<reference evidence="4" key="1">
    <citation type="submission" date="2022-07" db="EMBL/GenBank/DDBJ databases">
        <authorList>
            <person name="Macas J."/>
            <person name="Novak P."/>
            <person name="Neumann P."/>
        </authorList>
    </citation>
    <scope>NUCLEOTIDE SEQUENCE</scope>
</reference>
<comment type="caution">
    <text evidence="4">The sequence shown here is derived from an EMBL/GenBank/DDBJ whole genome shotgun (WGS) entry which is preliminary data.</text>
</comment>
<dbReference type="PROSITE" id="PS50158">
    <property type="entry name" value="ZF_CCHC"/>
    <property type="match status" value="1"/>
</dbReference>
<sequence>MASSSSIKSGFPPTSTLSPNYGIEPLTGTNFASWRDAVKLTLGMMDLDYALRHDPPPALTEQSSQEQKRVYEQWERSNRMSLMVIKNSISVAIRGAIPDSENAKAYLESVEEQFKGTSQAYASTLILKMLTTKYDGVSGVREHIMMMNDMAHKLKGMDMEISEGFLVHFIMTSLPAQFGPFKINYNTQKEKWQMSELIAMCVQEEERLKIENPVVAHITTTNTGKKKGKFHNGDSSKVQKTNANATPGSIAPKGLFRCKFCRKKGHSQRDCPKFNEWLAKKGIPFNPEVGKKPNNH</sequence>
<keyword evidence="1" id="KW-0479">Metal-binding</keyword>
<feature type="region of interest" description="Disordered" evidence="2">
    <location>
        <begin position="223"/>
        <end position="246"/>
    </location>
</feature>
<organism evidence="4 5">
    <name type="scientific">Cuscuta epithymum</name>
    <dbReference type="NCBI Taxonomy" id="186058"/>
    <lineage>
        <taxon>Eukaryota</taxon>
        <taxon>Viridiplantae</taxon>
        <taxon>Streptophyta</taxon>
        <taxon>Embryophyta</taxon>
        <taxon>Tracheophyta</taxon>
        <taxon>Spermatophyta</taxon>
        <taxon>Magnoliopsida</taxon>
        <taxon>eudicotyledons</taxon>
        <taxon>Gunneridae</taxon>
        <taxon>Pentapetalae</taxon>
        <taxon>asterids</taxon>
        <taxon>lamiids</taxon>
        <taxon>Solanales</taxon>
        <taxon>Convolvulaceae</taxon>
        <taxon>Cuscuteae</taxon>
        <taxon>Cuscuta</taxon>
        <taxon>Cuscuta subgen. Cuscuta</taxon>
    </lineage>
</organism>
<keyword evidence="1" id="KW-0863">Zinc-finger</keyword>
<dbReference type="EMBL" id="CAMAPF010000921">
    <property type="protein sequence ID" value="CAH9121642.1"/>
    <property type="molecule type" value="Genomic_DNA"/>
</dbReference>
<dbReference type="PANTHER" id="PTHR35317:SF23">
    <property type="entry name" value="OS04G0629600 PROTEIN"/>
    <property type="match status" value="1"/>
</dbReference>
<dbReference type="GO" id="GO:0003676">
    <property type="term" value="F:nucleic acid binding"/>
    <property type="evidence" value="ECO:0007669"/>
    <property type="project" value="InterPro"/>
</dbReference>
<accession>A0AAV0ECB5</accession>
<proteinExistence type="predicted"/>
<dbReference type="InterPro" id="IPR036875">
    <property type="entry name" value="Znf_CCHC_sf"/>
</dbReference>
<evidence type="ECO:0000259" key="3">
    <source>
        <dbReference type="PROSITE" id="PS50158"/>
    </source>
</evidence>